<dbReference type="PROSITE" id="PS51128">
    <property type="entry name" value="ZF_DKSA_2"/>
    <property type="match status" value="1"/>
</dbReference>
<organism evidence="7 8">
    <name type="scientific">Actinophytocola oryzae</name>
    <dbReference type="NCBI Taxonomy" id="502181"/>
    <lineage>
        <taxon>Bacteria</taxon>
        <taxon>Bacillati</taxon>
        <taxon>Actinomycetota</taxon>
        <taxon>Actinomycetes</taxon>
        <taxon>Pseudonocardiales</taxon>
        <taxon>Pseudonocardiaceae</taxon>
    </lineage>
</organism>
<accession>A0A4R7W3U5</accession>
<evidence type="ECO:0000256" key="5">
    <source>
        <dbReference type="SAM" id="MobiDB-lite"/>
    </source>
</evidence>
<dbReference type="Pfam" id="PF01258">
    <property type="entry name" value="zf-dskA_traR"/>
    <property type="match status" value="1"/>
</dbReference>
<evidence type="ECO:0000256" key="2">
    <source>
        <dbReference type="ARBA" id="ARBA00022771"/>
    </source>
</evidence>
<dbReference type="EMBL" id="SOCP01000001">
    <property type="protein sequence ID" value="TDV57350.1"/>
    <property type="molecule type" value="Genomic_DNA"/>
</dbReference>
<evidence type="ECO:0000256" key="3">
    <source>
        <dbReference type="ARBA" id="ARBA00022833"/>
    </source>
</evidence>
<evidence type="ECO:0000256" key="4">
    <source>
        <dbReference type="PROSITE-ProRule" id="PRU00510"/>
    </source>
</evidence>
<evidence type="ECO:0000313" key="7">
    <source>
        <dbReference type="EMBL" id="TDV57350.1"/>
    </source>
</evidence>
<protein>
    <submittedName>
        <fullName evidence="7">TraR/DksA family transcriptional regulator</fullName>
    </submittedName>
</protein>
<dbReference type="Proteomes" id="UP000294927">
    <property type="component" value="Unassembled WGS sequence"/>
</dbReference>
<feature type="zinc finger region" description="dksA C4-type" evidence="4">
    <location>
        <begin position="120"/>
        <end position="144"/>
    </location>
</feature>
<dbReference type="AlphaFoldDB" id="A0A4R7W3U5"/>
<dbReference type="PANTHER" id="PTHR33823">
    <property type="entry name" value="RNA POLYMERASE-BINDING TRANSCRIPTION FACTOR DKSA-RELATED"/>
    <property type="match status" value="1"/>
</dbReference>
<keyword evidence="8" id="KW-1185">Reference proteome</keyword>
<evidence type="ECO:0000259" key="6">
    <source>
        <dbReference type="Pfam" id="PF01258"/>
    </source>
</evidence>
<keyword evidence="3" id="KW-0862">Zinc</keyword>
<sequence length="148" mass="15618">MSGRAPVAGGRCSNGGMEHLAPRSGDAPLEPASGESGSGRPDRLAARRRETIELIEALDRQLEGIIESSAHTTNDDEHDPDGVTAFERAQVAALLDQAREELRALDAATERLAAGTYGTCTRCGNPIAAGRLEALPSTTLCIHCADRR</sequence>
<dbReference type="InterPro" id="IPR000962">
    <property type="entry name" value="Znf_DskA_TraR"/>
</dbReference>
<dbReference type="PANTHER" id="PTHR33823:SF2">
    <property type="entry name" value="RNA POLYMERASE-BINDING TRANSCRIPTION FACTOR DKSA"/>
    <property type="match status" value="1"/>
</dbReference>
<dbReference type="SUPFAM" id="SSF57716">
    <property type="entry name" value="Glucocorticoid receptor-like (DNA-binding domain)"/>
    <property type="match status" value="1"/>
</dbReference>
<name>A0A4R7W3U5_9PSEU</name>
<feature type="region of interest" description="Disordered" evidence="5">
    <location>
        <begin position="1"/>
        <end position="48"/>
    </location>
</feature>
<keyword evidence="2" id="KW-0863">Zinc-finger</keyword>
<evidence type="ECO:0000313" key="8">
    <source>
        <dbReference type="Proteomes" id="UP000294927"/>
    </source>
</evidence>
<dbReference type="GO" id="GO:0008270">
    <property type="term" value="F:zinc ion binding"/>
    <property type="evidence" value="ECO:0007669"/>
    <property type="project" value="UniProtKB-KW"/>
</dbReference>
<keyword evidence="1" id="KW-0479">Metal-binding</keyword>
<evidence type="ECO:0000256" key="1">
    <source>
        <dbReference type="ARBA" id="ARBA00022723"/>
    </source>
</evidence>
<gene>
    <name evidence="7" type="ORF">CLV71_101221</name>
</gene>
<comment type="caution">
    <text evidence="7">The sequence shown here is derived from an EMBL/GenBank/DDBJ whole genome shotgun (WGS) entry which is preliminary data.</text>
</comment>
<proteinExistence type="predicted"/>
<reference evidence="7 8" key="1">
    <citation type="submission" date="2019-03" db="EMBL/GenBank/DDBJ databases">
        <title>Genomic Encyclopedia of Archaeal and Bacterial Type Strains, Phase II (KMG-II): from individual species to whole genera.</title>
        <authorList>
            <person name="Goeker M."/>
        </authorList>
    </citation>
    <scope>NUCLEOTIDE SEQUENCE [LARGE SCALE GENOMIC DNA]</scope>
    <source>
        <strain evidence="7 8">DSM 45499</strain>
    </source>
</reference>
<feature type="domain" description="Zinc finger DksA/TraR C4-type" evidence="6">
    <location>
        <begin position="115"/>
        <end position="147"/>
    </location>
</feature>
<dbReference type="Gene3D" id="1.20.120.910">
    <property type="entry name" value="DksA, coiled-coil domain"/>
    <property type="match status" value="1"/>
</dbReference>